<protein>
    <submittedName>
        <fullName evidence="1">Uncharacterized protein</fullName>
    </submittedName>
</protein>
<dbReference type="EMBL" id="LR796304">
    <property type="protein sequence ID" value="CAB4135721.1"/>
    <property type="molecule type" value="Genomic_DNA"/>
</dbReference>
<gene>
    <name evidence="1" type="ORF">UFOVP286_23</name>
</gene>
<sequence>MKIVDTEYLFNNLKNGDMVGFHYKKWYYIFAKVIGVFTKNKGRLAIEHIGICYNLKRENNETSFNFGEQLTATGRTNNAIIIKYFAKNYTILKNSKTTSHLFGKNIEFYLLELKHNLTPIQNFTLNTYFNAKEKYSVASAVASVPFFQKIFRIKDKNKDNYCSGAVHTALNSIGIGIDIKDTLPSPAELSTFDYIANIYKITE</sequence>
<accession>A0A6J5LNB6</accession>
<evidence type="ECO:0000313" key="1">
    <source>
        <dbReference type="EMBL" id="CAB4135721.1"/>
    </source>
</evidence>
<proteinExistence type="predicted"/>
<dbReference type="Gene3D" id="3.90.1720.10">
    <property type="entry name" value="endopeptidase domain like (from Nostoc punctiforme)"/>
    <property type="match status" value="1"/>
</dbReference>
<reference evidence="1" key="1">
    <citation type="submission" date="2020-04" db="EMBL/GenBank/DDBJ databases">
        <authorList>
            <person name="Chiriac C."/>
            <person name="Salcher M."/>
            <person name="Ghai R."/>
            <person name="Kavagutti S V."/>
        </authorList>
    </citation>
    <scope>NUCLEOTIDE SEQUENCE</scope>
</reference>
<name>A0A6J5LNB6_9CAUD</name>
<organism evidence="1">
    <name type="scientific">uncultured Caudovirales phage</name>
    <dbReference type="NCBI Taxonomy" id="2100421"/>
    <lineage>
        <taxon>Viruses</taxon>
        <taxon>Duplodnaviria</taxon>
        <taxon>Heunggongvirae</taxon>
        <taxon>Uroviricota</taxon>
        <taxon>Caudoviricetes</taxon>
        <taxon>Peduoviridae</taxon>
        <taxon>Maltschvirus</taxon>
        <taxon>Maltschvirus maltsch</taxon>
    </lineage>
</organism>